<dbReference type="AlphaFoldDB" id="L8J8D1"/>
<dbReference type="GO" id="GO:0004519">
    <property type="term" value="F:endonuclease activity"/>
    <property type="evidence" value="ECO:0007669"/>
    <property type="project" value="UniProtKB-KW"/>
</dbReference>
<keyword evidence="4" id="KW-1185">Reference proteome</keyword>
<sequence length="375" mass="43284">MSLEWYVDKFQNLNTNSQNGRKSPHKVCMLLAVMDLIQAGRIHQNKILFDSTLKERFSHFFGQMSLGNDRNTPENPFYHLKSEGFWHLVYHDGVDPDTVKRYSAKNVSHAFLDDELFDYINSSITVNVLKEALTNNLSDLASLFQQWLLDIGKSEKTAKNYLQAIRGSISNWMYENQLVDQPLVEVKSFSQFHRLVEKIKQVDEFKIRDSRGKGMYSAALNAYQRFLADLSQIDLRADVQQILQDTQLNETEKSILVSTRMGQGTFRKQLVDMWRGCAITGYKNTQLLVASHIKPWRDADNHERLDKFNGLLLLANLDKAFDLGFISFNDAGKVMISGQLEAPEVLGLQEEMAFHVRQEHKKYLAHHRAELFKGF</sequence>
<feature type="domain" description="HNH nuclease" evidence="1">
    <location>
        <begin position="277"/>
        <end position="329"/>
    </location>
</feature>
<protein>
    <submittedName>
        <fullName evidence="3">Putative type II restriction endonuclease</fullName>
    </submittedName>
</protein>
<dbReference type="Pfam" id="PF13391">
    <property type="entry name" value="HNH_2"/>
    <property type="match status" value="1"/>
</dbReference>
<organism evidence="3 4">
    <name type="scientific">Photobacterium marinum</name>
    <dbReference type="NCBI Taxonomy" id="1056511"/>
    <lineage>
        <taxon>Bacteria</taxon>
        <taxon>Pseudomonadati</taxon>
        <taxon>Pseudomonadota</taxon>
        <taxon>Gammaproteobacteria</taxon>
        <taxon>Vibrionales</taxon>
        <taxon>Vibrionaceae</taxon>
        <taxon>Photobacterium</taxon>
    </lineage>
</organism>
<reference evidence="3 4" key="1">
    <citation type="submission" date="2012-12" db="EMBL/GenBank/DDBJ databases">
        <title>Genome Assembly of Photobacterium sp. AK15.</title>
        <authorList>
            <person name="Khatri I."/>
            <person name="Vaidya B."/>
            <person name="Srinivas T.N.R."/>
            <person name="Subramanian S."/>
            <person name="Pinnaka A."/>
        </authorList>
    </citation>
    <scope>NUCLEOTIDE SEQUENCE [LARGE SCALE GENOMIC DNA]</scope>
    <source>
        <strain evidence="3 4">AK15</strain>
    </source>
</reference>
<name>L8J8D1_9GAMM</name>
<feature type="domain" description="ScoMcrA-like DNA sulfur-binding" evidence="2">
    <location>
        <begin position="7"/>
        <end position="111"/>
    </location>
</feature>
<dbReference type="OrthoDB" id="529575at2"/>
<dbReference type="InterPro" id="IPR003615">
    <property type="entry name" value="HNH_nuc"/>
</dbReference>
<comment type="caution">
    <text evidence="3">The sequence shown here is derived from an EMBL/GenBank/DDBJ whole genome shotgun (WGS) entry which is preliminary data.</text>
</comment>
<evidence type="ECO:0000313" key="3">
    <source>
        <dbReference type="EMBL" id="ELR63789.1"/>
    </source>
</evidence>
<dbReference type="EMBL" id="AMZO01000035">
    <property type="protein sequence ID" value="ELR63789.1"/>
    <property type="molecule type" value="Genomic_DNA"/>
</dbReference>
<dbReference type="InterPro" id="IPR058813">
    <property type="entry name" value="DNA-SBD_ScoMcrA"/>
</dbReference>
<proteinExistence type="predicted"/>
<keyword evidence="3" id="KW-0255">Endonuclease</keyword>
<gene>
    <name evidence="3" type="ORF">C942_03248</name>
</gene>
<evidence type="ECO:0000313" key="4">
    <source>
        <dbReference type="Proteomes" id="UP000011134"/>
    </source>
</evidence>
<dbReference type="RefSeq" id="WP_007469782.1">
    <property type="nucleotide sequence ID" value="NZ_AMZO01000035.1"/>
</dbReference>
<dbReference type="Proteomes" id="UP000011134">
    <property type="component" value="Unassembled WGS sequence"/>
</dbReference>
<evidence type="ECO:0000259" key="2">
    <source>
        <dbReference type="Pfam" id="PF26340"/>
    </source>
</evidence>
<accession>L8J8D1</accession>
<evidence type="ECO:0000259" key="1">
    <source>
        <dbReference type="Pfam" id="PF13391"/>
    </source>
</evidence>
<keyword evidence="3" id="KW-0378">Hydrolase</keyword>
<keyword evidence="3" id="KW-0540">Nuclease</keyword>
<dbReference type="Pfam" id="PF26340">
    <property type="entry name" value="DNA-SBD_ScoMcrA"/>
    <property type="match status" value="1"/>
</dbReference>
<dbReference type="PATRIC" id="fig|1056511.3.peg.4173"/>